<dbReference type="AlphaFoldDB" id="A0A9P8NK07"/>
<sequence length="347" mass="40392">MSESQPAPLYRHRRLDIIQLYLLDGLTLEDIKSEFERGQSLSEPRLTIDQWKALLRAQGIFKNLSEEEVVFIRGRIGLRGTWDCLVLASDVLLDNIEVEKHYKRRERHQQKTKLPNRRVLTFIPLNFDLDSLSRPDTVKNFQQLLFSTRVHFETSFDSGRWAADDRGLYARSADLRTGLTALSKLHNLIYHALGQFRIGRNERGGTLLRTAFLNLKTVVQIHHHRQFPDILAILRLLQQDGHDKIQHLLAEFLVHWSRLVLSHNEPRRMMFEALQKLPIDSKGHLYLAFDAYCRHLWMSKVAQDGCKAHYSYNQASFPRADPGGFYDFYRGKSLNDITATLESADRD</sequence>
<evidence type="ECO:0008006" key="3">
    <source>
        <dbReference type="Google" id="ProtNLM"/>
    </source>
</evidence>
<evidence type="ECO:0000313" key="2">
    <source>
        <dbReference type="Proteomes" id="UP000813423"/>
    </source>
</evidence>
<proteinExistence type="predicted"/>
<dbReference type="Proteomes" id="UP000813423">
    <property type="component" value="Unassembled WGS sequence"/>
</dbReference>
<protein>
    <recommendedName>
        <fullName evidence="3">Clr5 domain-containing protein</fullName>
    </recommendedName>
</protein>
<name>A0A9P8NK07_ASPFM</name>
<accession>A0A9P8NK07</accession>
<comment type="caution">
    <text evidence="1">The sequence shown here is derived from an EMBL/GenBank/DDBJ whole genome shotgun (WGS) entry which is preliminary data.</text>
</comment>
<organism evidence="1 2">
    <name type="scientific">Aspergillus fumigatus</name>
    <name type="common">Neosartorya fumigata</name>
    <dbReference type="NCBI Taxonomy" id="746128"/>
    <lineage>
        <taxon>Eukaryota</taxon>
        <taxon>Fungi</taxon>
        <taxon>Dikarya</taxon>
        <taxon>Ascomycota</taxon>
        <taxon>Pezizomycotina</taxon>
        <taxon>Eurotiomycetes</taxon>
        <taxon>Eurotiomycetidae</taxon>
        <taxon>Eurotiales</taxon>
        <taxon>Aspergillaceae</taxon>
        <taxon>Aspergillus</taxon>
        <taxon>Aspergillus subgen. Fumigati</taxon>
    </lineage>
</organism>
<dbReference type="EMBL" id="JAIBSC010000020">
    <property type="protein sequence ID" value="KAH1908365.1"/>
    <property type="molecule type" value="Genomic_DNA"/>
</dbReference>
<gene>
    <name evidence="1" type="ORF">KXV57_003335</name>
</gene>
<evidence type="ECO:0000313" key="1">
    <source>
        <dbReference type="EMBL" id="KAH1908365.1"/>
    </source>
</evidence>
<reference evidence="1" key="1">
    <citation type="submission" date="2021-08" db="EMBL/GenBank/DDBJ databases">
        <title>Global Aspergillus fumigatus from environmental and clinical sources.</title>
        <authorList>
            <person name="Barber A."/>
            <person name="Sae-Ong T."/>
        </authorList>
    </citation>
    <scope>NUCLEOTIDE SEQUENCE</scope>
    <source>
        <strain evidence="1">NRZ-2016-071</strain>
    </source>
</reference>